<accession>A0A1E5L447</accession>
<dbReference type="InterPro" id="IPR036271">
    <property type="entry name" value="Tet_transcr_reg_TetR-rel_C_sf"/>
</dbReference>
<keyword evidence="1 2" id="KW-0238">DNA-binding</keyword>
<dbReference type="RefSeq" id="WP_069702601.1">
    <property type="nucleotide sequence ID" value="NZ_MJAT01000035.1"/>
</dbReference>
<dbReference type="STRING" id="1390249.BHU72_06635"/>
<organism evidence="4 5">
    <name type="scientific">Desulfuribacillus stibiiarsenatis</name>
    <dbReference type="NCBI Taxonomy" id="1390249"/>
    <lineage>
        <taxon>Bacteria</taxon>
        <taxon>Bacillati</taxon>
        <taxon>Bacillota</taxon>
        <taxon>Desulfuribacillia</taxon>
        <taxon>Desulfuribacillales</taxon>
        <taxon>Desulfuribacillaceae</taxon>
        <taxon>Desulfuribacillus</taxon>
    </lineage>
</organism>
<dbReference type="InterPro" id="IPR023772">
    <property type="entry name" value="DNA-bd_HTH_TetR-type_CS"/>
</dbReference>
<evidence type="ECO:0000313" key="5">
    <source>
        <dbReference type="Proteomes" id="UP000095255"/>
    </source>
</evidence>
<sequence>MVNSVLHRRETLLFTTIDVINEYGIQNVSTKEIARRQKVSEATVFKHFKTKHDLLNAVLDYYVQYDADLIESTKDRMDNPLDALRFYISAYSIYYENYPAITAINQSYDIMTCDEELGKRIKAIYNQRLNMIEQIFIAAKAAKQIDENVNTEMLADITWGTCQTINLKWRLNDYGFSLNKYTIESLEMIIQAFVAKN</sequence>
<dbReference type="Pfam" id="PF00440">
    <property type="entry name" value="TetR_N"/>
    <property type="match status" value="1"/>
</dbReference>
<dbReference type="Proteomes" id="UP000095255">
    <property type="component" value="Unassembled WGS sequence"/>
</dbReference>
<dbReference type="AlphaFoldDB" id="A0A1E5L447"/>
<dbReference type="InterPro" id="IPR001647">
    <property type="entry name" value="HTH_TetR"/>
</dbReference>
<dbReference type="SUPFAM" id="SSF48498">
    <property type="entry name" value="Tetracyclin repressor-like, C-terminal domain"/>
    <property type="match status" value="1"/>
</dbReference>
<dbReference type="InterPro" id="IPR009057">
    <property type="entry name" value="Homeodomain-like_sf"/>
</dbReference>
<evidence type="ECO:0000313" key="4">
    <source>
        <dbReference type="EMBL" id="OEH84866.1"/>
    </source>
</evidence>
<dbReference type="OrthoDB" id="9814200at2"/>
<reference evidence="4 5" key="1">
    <citation type="submission" date="2016-09" db="EMBL/GenBank/DDBJ databases">
        <title>Desulfuribacillus arsenicus sp. nov., an obligately anaerobic, dissimilatory arsenic- and antimonate-reducing bacterium isolated from anoxic sediments.</title>
        <authorList>
            <person name="Abin C.A."/>
            <person name="Hollibaugh J.T."/>
        </authorList>
    </citation>
    <scope>NUCLEOTIDE SEQUENCE [LARGE SCALE GENOMIC DNA]</scope>
    <source>
        <strain evidence="4 5">MLFW-2</strain>
    </source>
</reference>
<dbReference type="Pfam" id="PF08359">
    <property type="entry name" value="TetR_C_4"/>
    <property type="match status" value="1"/>
</dbReference>
<dbReference type="PANTHER" id="PTHR43479:SF11">
    <property type="entry name" value="ACREF_ENVCD OPERON REPRESSOR-RELATED"/>
    <property type="match status" value="1"/>
</dbReference>
<evidence type="ECO:0000256" key="2">
    <source>
        <dbReference type="PROSITE-ProRule" id="PRU00335"/>
    </source>
</evidence>
<proteinExistence type="predicted"/>
<evidence type="ECO:0000256" key="1">
    <source>
        <dbReference type="ARBA" id="ARBA00023125"/>
    </source>
</evidence>
<dbReference type="PANTHER" id="PTHR43479">
    <property type="entry name" value="ACREF/ENVCD OPERON REPRESSOR-RELATED"/>
    <property type="match status" value="1"/>
</dbReference>
<dbReference type="EMBL" id="MJAT01000035">
    <property type="protein sequence ID" value="OEH84866.1"/>
    <property type="molecule type" value="Genomic_DNA"/>
</dbReference>
<gene>
    <name evidence="4" type="ORF">BHU72_06635</name>
</gene>
<dbReference type="Gene3D" id="1.10.357.10">
    <property type="entry name" value="Tetracycline Repressor, domain 2"/>
    <property type="match status" value="1"/>
</dbReference>
<dbReference type="InterPro" id="IPR013570">
    <property type="entry name" value="Tscrpt_reg_YsiA_C"/>
</dbReference>
<keyword evidence="5" id="KW-1185">Reference proteome</keyword>
<dbReference type="PROSITE" id="PS01081">
    <property type="entry name" value="HTH_TETR_1"/>
    <property type="match status" value="1"/>
</dbReference>
<protein>
    <recommendedName>
        <fullName evidence="3">HTH tetR-type domain-containing protein</fullName>
    </recommendedName>
</protein>
<feature type="DNA-binding region" description="H-T-H motif" evidence="2">
    <location>
        <begin position="29"/>
        <end position="48"/>
    </location>
</feature>
<feature type="domain" description="HTH tetR-type" evidence="3">
    <location>
        <begin position="6"/>
        <end position="66"/>
    </location>
</feature>
<dbReference type="InterPro" id="IPR050624">
    <property type="entry name" value="HTH-type_Tx_Regulator"/>
</dbReference>
<comment type="caution">
    <text evidence="4">The sequence shown here is derived from an EMBL/GenBank/DDBJ whole genome shotgun (WGS) entry which is preliminary data.</text>
</comment>
<dbReference type="GO" id="GO:0003677">
    <property type="term" value="F:DNA binding"/>
    <property type="evidence" value="ECO:0007669"/>
    <property type="project" value="UniProtKB-UniRule"/>
</dbReference>
<evidence type="ECO:0000259" key="3">
    <source>
        <dbReference type="PROSITE" id="PS50977"/>
    </source>
</evidence>
<dbReference type="Gene3D" id="1.10.10.60">
    <property type="entry name" value="Homeodomain-like"/>
    <property type="match status" value="1"/>
</dbReference>
<name>A0A1E5L447_9FIRM</name>
<dbReference type="PROSITE" id="PS50977">
    <property type="entry name" value="HTH_TETR_2"/>
    <property type="match status" value="1"/>
</dbReference>
<dbReference type="SUPFAM" id="SSF46689">
    <property type="entry name" value="Homeodomain-like"/>
    <property type="match status" value="1"/>
</dbReference>